<dbReference type="AlphaFoldDB" id="A0A9E4ZFQ9"/>
<proteinExistence type="predicted"/>
<organism evidence="1 2">
    <name type="scientific">Methanococcoides seepicolus</name>
    <dbReference type="NCBI Taxonomy" id="2828780"/>
    <lineage>
        <taxon>Archaea</taxon>
        <taxon>Methanobacteriati</taxon>
        <taxon>Methanobacteriota</taxon>
        <taxon>Stenosarchaea group</taxon>
        <taxon>Methanomicrobia</taxon>
        <taxon>Methanosarcinales</taxon>
        <taxon>Methanosarcinaceae</taxon>
        <taxon>Methanococcoides</taxon>
    </lineage>
</organism>
<dbReference type="EMBL" id="JAGSOI010000034">
    <property type="protein sequence ID" value="MCM1987078.1"/>
    <property type="molecule type" value="Genomic_DNA"/>
</dbReference>
<reference evidence="1" key="1">
    <citation type="journal article" date="2021" name="mSystems">
        <title>Bacteria and Archaea Synergistically Convert Glycine Betaine to Biogenic Methane in the Formosa Cold Seep of the South China Sea.</title>
        <authorList>
            <person name="Li L."/>
            <person name="Zhang W."/>
            <person name="Zhang S."/>
            <person name="Song L."/>
            <person name="Sun Q."/>
            <person name="Zhang H."/>
            <person name="Xiang H."/>
            <person name="Dong X."/>
        </authorList>
    </citation>
    <scope>NUCLEOTIDE SEQUENCE</scope>
    <source>
        <strain evidence="1">LLY</strain>
    </source>
</reference>
<dbReference type="NCBIfam" id="TIGR02687">
    <property type="entry name" value="BREX-1 system phosphatase PglZ type A"/>
    <property type="match status" value="1"/>
</dbReference>
<comment type="caution">
    <text evidence="1">The sequence shown here is derived from an EMBL/GenBank/DDBJ whole genome shotgun (WGS) entry which is preliminary data.</text>
</comment>
<dbReference type="RefSeq" id="WP_250868426.1">
    <property type="nucleotide sequence ID" value="NZ_JAGSOI010000034.1"/>
</dbReference>
<dbReference type="Pfam" id="PF08665">
    <property type="entry name" value="PglZ"/>
    <property type="match status" value="1"/>
</dbReference>
<protein>
    <submittedName>
        <fullName evidence="1">BREX-1 system phosphatase PglZ type A</fullName>
    </submittedName>
</protein>
<keyword evidence="2" id="KW-1185">Reference proteome</keyword>
<gene>
    <name evidence="1" type="primary">pglZ</name>
    <name evidence="1" type="ORF">KDK67_08780</name>
</gene>
<dbReference type="InterPro" id="IPR014060">
    <property type="entry name" value="PglZ"/>
</dbReference>
<name>A0A9E4ZFQ9_9EURY</name>
<sequence>MVNVEKTAQTLLKKFAEKEDYEKRKIVFWYDKDETADEDSLAQIEEELAKHDIKIKVLADNFFEVKKFLEVEDTASNYLIYSPAEERGPEDNWLLDIQMYSGRFENSRISDIKSVLEIDGYDLDEFLEKRYKFFVSKKRTDSFLRWYQADWKEEEFLLGFLAVFSGSQSVDIREILRNLLKGSLQEEHNKIWADITKFELEGDFWDMIKRYFGYDSEAPILKKLFLSFIITHISRNTKLDLSSYEDYINKKGNECEIFTRNWMDHAKDSEIFDEYCQDVLTENSSKVENDLKSIIKSSDIADYVEAEATNLFDRAVISSIAIDLENGMENFDSYLGWIATRKTKHGYTKYRELYLALENAIMLHSFAKDLKDEELHGKKLKDLFHDYANKHYLMDQYYRKFYYYFDKNREEDILKNTREQVEKLYNNRFMDRLLSQWSEAINNETNGIWNVELVDHQNEFYKRHVDRVLSRNDKDKIAVIISDALRYEVAAELQEVLNKETPGIIELNTITGSLPSYTKLGMASLLPHKTLEYRDGRIFADGLSTEGLQNREKVLKAAFTDSVVLNEKDVISLKREEAREKFKGIRLFYIYHNKIDAIGDHSASEHNVFNATEEAVKEIKDVIGKLVNDQIVNNFIVTSDHGFIYKRDDLGNIDKRETSDFDKEQIVESNKRFILTTEDIQLKNTHKFNMSKTFDSDKELFLYTPQADLRFKLQGAGSNFVHGGVSPQEVVVPLLKYGYKKTAQLEKKGIKTGKVGLALTTPTRKITNTTFKVSFLQTEKVTDKMLPRHCRISLWDADGNRKISDEKVIIADSTSDDATERVYSVVLTLTSDVENKVYYLHAIDEDKNELNREIFDPISFNVDLLVTDDFF</sequence>
<evidence type="ECO:0000313" key="1">
    <source>
        <dbReference type="EMBL" id="MCM1987078.1"/>
    </source>
</evidence>
<accession>A0A9E4ZFQ9</accession>
<dbReference type="Proteomes" id="UP001056766">
    <property type="component" value="Unassembled WGS sequence"/>
</dbReference>
<reference evidence="1" key="2">
    <citation type="submission" date="2021-04" db="EMBL/GenBank/DDBJ databases">
        <authorList>
            <person name="Dong X."/>
        </authorList>
    </citation>
    <scope>NUCLEOTIDE SEQUENCE</scope>
    <source>
        <strain evidence="1">LLY</strain>
    </source>
</reference>
<evidence type="ECO:0000313" key="2">
    <source>
        <dbReference type="Proteomes" id="UP001056766"/>
    </source>
</evidence>